<dbReference type="InterPro" id="IPR000792">
    <property type="entry name" value="Tscrpt_reg_LuxR_C"/>
</dbReference>
<dbReference type="InterPro" id="IPR016032">
    <property type="entry name" value="Sig_transdc_resp-reg_C-effctor"/>
</dbReference>
<organism evidence="2 3">
    <name type="scientific">Candidatus Beckwithbacteria bacterium CG10_big_fil_rev_8_21_14_0_10_34_10</name>
    <dbReference type="NCBI Taxonomy" id="1974495"/>
    <lineage>
        <taxon>Bacteria</taxon>
        <taxon>Candidatus Beckwithiibacteriota</taxon>
    </lineage>
</organism>
<dbReference type="SMART" id="SM00421">
    <property type="entry name" value="HTH_LUXR"/>
    <property type="match status" value="1"/>
</dbReference>
<dbReference type="Pfam" id="PF00196">
    <property type="entry name" value="GerE"/>
    <property type="match status" value="1"/>
</dbReference>
<proteinExistence type="predicted"/>
<dbReference type="EMBL" id="PEZT01000023">
    <property type="protein sequence ID" value="PIS08960.1"/>
    <property type="molecule type" value="Genomic_DNA"/>
</dbReference>
<dbReference type="GO" id="GO:0006355">
    <property type="term" value="P:regulation of DNA-templated transcription"/>
    <property type="evidence" value="ECO:0007669"/>
    <property type="project" value="InterPro"/>
</dbReference>
<dbReference type="GO" id="GO:0003677">
    <property type="term" value="F:DNA binding"/>
    <property type="evidence" value="ECO:0007669"/>
    <property type="project" value="InterPro"/>
</dbReference>
<dbReference type="Proteomes" id="UP000230093">
    <property type="component" value="Unassembled WGS sequence"/>
</dbReference>
<comment type="caution">
    <text evidence="2">The sequence shown here is derived from an EMBL/GenBank/DDBJ whole genome shotgun (WGS) entry which is preliminary data.</text>
</comment>
<dbReference type="Gene3D" id="1.10.10.10">
    <property type="entry name" value="Winged helix-like DNA-binding domain superfamily/Winged helix DNA-binding domain"/>
    <property type="match status" value="1"/>
</dbReference>
<dbReference type="InterPro" id="IPR036388">
    <property type="entry name" value="WH-like_DNA-bd_sf"/>
</dbReference>
<accession>A0A2H0W8G6</accession>
<sequence>MEKIPQLVPINPFTPRQREVIECILKGLTSYEKIASDLGISYKTVENHFLGTTEGEIEEHSPDRSLTLRNRAGIGIFGIVEELNRRPGDMADLVSLLMDDVVFFESEDKIILSNSGLLLEESL</sequence>
<evidence type="ECO:0000313" key="3">
    <source>
        <dbReference type="Proteomes" id="UP000230093"/>
    </source>
</evidence>
<feature type="domain" description="HTH luxR-type" evidence="1">
    <location>
        <begin position="10"/>
        <end position="78"/>
    </location>
</feature>
<name>A0A2H0W8G6_9BACT</name>
<evidence type="ECO:0000313" key="2">
    <source>
        <dbReference type="EMBL" id="PIS08960.1"/>
    </source>
</evidence>
<dbReference type="AlphaFoldDB" id="A0A2H0W8G6"/>
<dbReference type="CDD" id="cd06170">
    <property type="entry name" value="LuxR_C_like"/>
    <property type="match status" value="1"/>
</dbReference>
<protein>
    <recommendedName>
        <fullName evidence="1">HTH luxR-type domain-containing protein</fullName>
    </recommendedName>
</protein>
<dbReference type="SUPFAM" id="SSF46894">
    <property type="entry name" value="C-terminal effector domain of the bipartite response regulators"/>
    <property type="match status" value="1"/>
</dbReference>
<gene>
    <name evidence="2" type="ORF">COT75_03795</name>
</gene>
<reference evidence="3" key="1">
    <citation type="submission" date="2017-09" db="EMBL/GenBank/DDBJ databases">
        <title>Depth-based differentiation of microbial function through sediment-hosted aquifers and enrichment of novel symbionts in the deep terrestrial subsurface.</title>
        <authorList>
            <person name="Probst A.J."/>
            <person name="Ladd B."/>
            <person name="Jarett J.K."/>
            <person name="Geller-Mcgrath D.E."/>
            <person name="Sieber C.M.K."/>
            <person name="Emerson J.B."/>
            <person name="Anantharaman K."/>
            <person name="Thomas B.C."/>
            <person name="Malmstrom R."/>
            <person name="Stieglmeier M."/>
            <person name="Klingl A."/>
            <person name="Woyke T."/>
            <person name="Ryan C.M."/>
            <person name="Banfield J.F."/>
        </authorList>
    </citation>
    <scope>NUCLEOTIDE SEQUENCE [LARGE SCALE GENOMIC DNA]</scope>
</reference>
<evidence type="ECO:0000259" key="1">
    <source>
        <dbReference type="SMART" id="SM00421"/>
    </source>
</evidence>